<reference evidence="2 3" key="1">
    <citation type="submission" date="2020-03" db="EMBL/GenBank/DDBJ databases">
        <authorList>
            <person name="Kim M.K."/>
        </authorList>
    </citation>
    <scope>NUCLEOTIDE SEQUENCE [LARGE SCALE GENOMIC DNA]</scope>
    <source>
        <strain evidence="2 3">BT328</strain>
    </source>
</reference>
<dbReference type="Proteomes" id="UP000501802">
    <property type="component" value="Chromosome"/>
</dbReference>
<accession>A0A6G9ANK0</accession>
<dbReference type="AlphaFoldDB" id="A0A6G9ANK0"/>
<protein>
    <submittedName>
        <fullName evidence="2">Crp/Fnr family transcriptional regulator</fullName>
    </submittedName>
</protein>
<keyword evidence="3" id="KW-1185">Reference proteome</keyword>
<dbReference type="KEGG" id="spib:G8759_16340"/>
<dbReference type="CDD" id="cd00038">
    <property type="entry name" value="CAP_ED"/>
    <property type="match status" value="1"/>
</dbReference>
<dbReference type="InterPro" id="IPR000595">
    <property type="entry name" value="cNMP-bd_dom"/>
</dbReference>
<sequence>MFDVFQEYISRQTTLTDQEFNLIQSVSTLKKLRKKQFLLQEGDTWQNNAFVCKGCVRTYRIDRKGQEHILNFAIEGWWTGDREALLTGNPAKSTIDALEDSVILLIRKENFEMLCHKIPAFNELVNTILERSFVASQNRIHADISFTAEEKYVNFIKTYPTIYNRVPQHMIASFLGLTPEMLSRVRSKAARK</sequence>
<gene>
    <name evidence="2" type="ORF">G8759_16340</name>
</gene>
<dbReference type="PROSITE" id="PS50042">
    <property type="entry name" value="CNMP_BINDING_3"/>
    <property type="match status" value="1"/>
</dbReference>
<dbReference type="RefSeq" id="WP_167209753.1">
    <property type="nucleotide sequence ID" value="NZ_CP050063.1"/>
</dbReference>
<name>A0A6G9ANK0_9BACT</name>
<evidence type="ECO:0000259" key="1">
    <source>
        <dbReference type="PROSITE" id="PS50042"/>
    </source>
</evidence>
<evidence type="ECO:0000313" key="3">
    <source>
        <dbReference type="Proteomes" id="UP000501802"/>
    </source>
</evidence>
<dbReference type="SUPFAM" id="SSF51206">
    <property type="entry name" value="cAMP-binding domain-like"/>
    <property type="match status" value="1"/>
</dbReference>
<evidence type="ECO:0000313" key="2">
    <source>
        <dbReference type="EMBL" id="QIP14072.1"/>
    </source>
</evidence>
<feature type="domain" description="Cyclic nucleotide-binding" evidence="1">
    <location>
        <begin position="36"/>
        <end position="114"/>
    </location>
</feature>
<dbReference type="InterPro" id="IPR014710">
    <property type="entry name" value="RmlC-like_jellyroll"/>
</dbReference>
<dbReference type="Gene3D" id="2.60.120.10">
    <property type="entry name" value="Jelly Rolls"/>
    <property type="match status" value="1"/>
</dbReference>
<dbReference type="EMBL" id="CP050063">
    <property type="protein sequence ID" value="QIP14072.1"/>
    <property type="molecule type" value="Genomic_DNA"/>
</dbReference>
<dbReference type="InterPro" id="IPR018490">
    <property type="entry name" value="cNMP-bd_dom_sf"/>
</dbReference>
<proteinExistence type="predicted"/>
<dbReference type="Pfam" id="PF00027">
    <property type="entry name" value="cNMP_binding"/>
    <property type="match status" value="1"/>
</dbReference>
<organism evidence="2 3">
    <name type="scientific">Spirosoma aureum</name>
    <dbReference type="NCBI Taxonomy" id="2692134"/>
    <lineage>
        <taxon>Bacteria</taxon>
        <taxon>Pseudomonadati</taxon>
        <taxon>Bacteroidota</taxon>
        <taxon>Cytophagia</taxon>
        <taxon>Cytophagales</taxon>
        <taxon>Cytophagaceae</taxon>
        <taxon>Spirosoma</taxon>
    </lineage>
</organism>